<name>A0ABY5D2R5_9ACTN</name>
<dbReference type="EMBL" id="CP099837">
    <property type="protein sequence ID" value="USY18662.1"/>
    <property type="molecule type" value="Genomic_DNA"/>
</dbReference>
<feature type="compositionally biased region" description="Pro residues" evidence="1">
    <location>
        <begin position="12"/>
        <end position="25"/>
    </location>
</feature>
<keyword evidence="3" id="KW-1185">Reference proteome</keyword>
<dbReference type="Proteomes" id="UP001055940">
    <property type="component" value="Chromosome"/>
</dbReference>
<organism evidence="2 3">
    <name type="scientific">Nocardiopsis exhalans</name>
    <dbReference type="NCBI Taxonomy" id="163604"/>
    <lineage>
        <taxon>Bacteria</taxon>
        <taxon>Bacillati</taxon>
        <taxon>Actinomycetota</taxon>
        <taxon>Actinomycetes</taxon>
        <taxon>Streptosporangiales</taxon>
        <taxon>Nocardiopsidaceae</taxon>
        <taxon>Nocardiopsis</taxon>
    </lineage>
</organism>
<protein>
    <submittedName>
        <fullName evidence="2">DUF4192 domain-containing protein</fullName>
    </submittedName>
</protein>
<reference evidence="2" key="1">
    <citation type="submission" date="2022-06" db="EMBL/GenBank/DDBJ databases">
        <authorList>
            <person name="Ping M."/>
        </authorList>
    </citation>
    <scope>NUCLEOTIDE SEQUENCE</scope>
    <source>
        <strain evidence="2">JCM11759T</strain>
    </source>
</reference>
<dbReference type="Pfam" id="PF13830">
    <property type="entry name" value="DUF4192"/>
    <property type="match status" value="1"/>
</dbReference>
<sequence length="372" mass="40063">MPGDQHGTSPEPADPSHPSQPPNSPASPLRLRTPADLLAALPYLVSQPLDDAVVALVVAEGHVLGILYGGLDHLDHVLTPERSGGAAVSAALAADGSALLVAGFGQPERVTPHIHSLLQAARVRGVQVLEALRVTGGRYWSYLCQDPGCCPDEGVRFDPDISPVPAEAVLRGLVPGDQGPSARIRFLLDPVRGKLREVVAEAATAAEAEASEGDGAERRTLEVLDALREEGRRRVTDSQTLGRLGVHLTELRVRDAVWTRITPETARLHVRLWSRLVRHVPERHLPAPAALLAVAAWQHDDHDLARAALDLALTADPGYAMAVLMSRALRWGLPAERWRGFLAQRLDHQSEEEAGAEDEADPSRPARPQIPL</sequence>
<proteinExistence type="predicted"/>
<dbReference type="InterPro" id="IPR025447">
    <property type="entry name" value="DUF4192"/>
</dbReference>
<evidence type="ECO:0000256" key="1">
    <source>
        <dbReference type="SAM" id="MobiDB-lite"/>
    </source>
</evidence>
<accession>A0ABY5D2R5</accession>
<feature type="region of interest" description="Disordered" evidence="1">
    <location>
        <begin position="349"/>
        <end position="372"/>
    </location>
</feature>
<feature type="region of interest" description="Disordered" evidence="1">
    <location>
        <begin position="1"/>
        <end position="30"/>
    </location>
</feature>
<evidence type="ECO:0000313" key="3">
    <source>
        <dbReference type="Proteomes" id="UP001055940"/>
    </source>
</evidence>
<dbReference type="RefSeq" id="WP_254418030.1">
    <property type="nucleotide sequence ID" value="NZ_BAAAJB010000035.1"/>
</dbReference>
<gene>
    <name evidence="2" type="ORF">NE857_25735</name>
</gene>
<evidence type="ECO:0000313" key="2">
    <source>
        <dbReference type="EMBL" id="USY18662.1"/>
    </source>
</evidence>